<sequence>MRRFDNKFTESSAMEIGQKTLRMGTENAKFTLIELLVVIAIIAVLAGILLPALNKARERGKAVKCISNLKQVTLGTQMYAGDYKQRIPQVLDIKKRWGWANYEYWCTYMAGVSGPAGYTGSEAAKWNAYFSAKTVICPANPDQKVGSTLYWKSYGMRYYGDNFSDEEGKYAYESVNGWPMGGFITTRVKNPSMVFYLGDTGSIGAAVSHGGFGWRRSTDYESRKIRIMTRHGGRANMGFFDGHVAARSFNEMKNSPVKLNICYGLLN</sequence>
<proteinExistence type="predicted"/>
<keyword evidence="1" id="KW-0812">Transmembrane</keyword>
<keyword evidence="1" id="KW-1133">Transmembrane helix</keyword>
<comment type="caution">
    <text evidence="2">The sequence shown here is derived from an EMBL/GenBank/DDBJ whole genome shotgun (WGS) entry which is preliminary data.</text>
</comment>
<dbReference type="InterPro" id="IPR012902">
    <property type="entry name" value="N_methyl_site"/>
</dbReference>
<keyword evidence="3" id="KW-1185">Reference proteome</keyword>
<evidence type="ECO:0000313" key="2">
    <source>
        <dbReference type="EMBL" id="PVY39803.1"/>
    </source>
</evidence>
<feature type="transmembrane region" description="Helical" evidence="1">
    <location>
        <begin position="30"/>
        <end position="53"/>
    </location>
</feature>
<dbReference type="NCBIfam" id="TIGR02532">
    <property type="entry name" value="IV_pilin_GFxxxE"/>
    <property type="match status" value="1"/>
</dbReference>
<dbReference type="PANTHER" id="PTHR30093">
    <property type="entry name" value="GENERAL SECRETION PATHWAY PROTEIN G"/>
    <property type="match status" value="1"/>
</dbReference>
<dbReference type="Gene3D" id="3.30.700.10">
    <property type="entry name" value="Glycoprotein, Type 4 Pilin"/>
    <property type="match status" value="1"/>
</dbReference>
<dbReference type="AlphaFoldDB" id="A0A2U1ATU4"/>
<protein>
    <submittedName>
        <fullName evidence="2">Prepilin-type N-terminal cleavage/methylation domain-containing protein/prepilin-type processing-associated H-X9-DG protein</fullName>
    </submittedName>
</protein>
<evidence type="ECO:0000313" key="3">
    <source>
        <dbReference type="Proteomes" id="UP000245959"/>
    </source>
</evidence>
<dbReference type="PANTHER" id="PTHR30093:SF2">
    <property type="entry name" value="TYPE II SECRETION SYSTEM PROTEIN H"/>
    <property type="match status" value="1"/>
</dbReference>
<evidence type="ECO:0000256" key="1">
    <source>
        <dbReference type="SAM" id="Phobius"/>
    </source>
</evidence>
<name>A0A2U1ATU4_9BACT</name>
<dbReference type="Proteomes" id="UP000245959">
    <property type="component" value="Unassembled WGS sequence"/>
</dbReference>
<dbReference type="SUPFAM" id="SSF54523">
    <property type="entry name" value="Pili subunits"/>
    <property type="match status" value="1"/>
</dbReference>
<dbReference type="EMBL" id="QEKH01000019">
    <property type="protein sequence ID" value="PVY39803.1"/>
    <property type="molecule type" value="Genomic_DNA"/>
</dbReference>
<dbReference type="InterPro" id="IPR045584">
    <property type="entry name" value="Pilin-like"/>
</dbReference>
<organism evidence="2 3">
    <name type="scientific">Victivallis vadensis</name>
    <dbReference type="NCBI Taxonomy" id="172901"/>
    <lineage>
        <taxon>Bacteria</taxon>
        <taxon>Pseudomonadati</taxon>
        <taxon>Lentisphaerota</taxon>
        <taxon>Lentisphaeria</taxon>
        <taxon>Victivallales</taxon>
        <taxon>Victivallaceae</taxon>
        <taxon>Victivallis</taxon>
    </lineage>
</organism>
<keyword evidence="1" id="KW-0472">Membrane</keyword>
<accession>A0A2U1ATU4</accession>
<reference evidence="2 3" key="1">
    <citation type="submission" date="2018-04" db="EMBL/GenBank/DDBJ databases">
        <title>Genomic Encyclopedia of Type Strains, Phase IV (KMG-IV): sequencing the most valuable type-strain genomes for metagenomic binning, comparative biology and taxonomic classification.</title>
        <authorList>
            <person name="Goeker M."/>
        </authorList>
    </citation>
    <scope>NUCLEOTIDE SEQUENCE [LARGE SCALE GENOMIC DNA]</scope>
    <source>
        <strain evidence="2 3">DSM 14823</strain>
    </source>
</reference>
<gene>
    <name evidence="2" type="ORF">C8D82_11944</name>
</gene>